<gene>
    <name evidence="10 15" type="primary">murF</name>
    <name evidence="15" type="ORF">GCM10025772_27090</name>
</gene>
<evidence type="ECO:0000259" key="12">
    <source>
        <dbReference type="Pfam" id="PF01225"/>
    </source>
</evidence>
<feature type="domain" description="Mur ligase N-terminal catalytic" evidence="12">
    <location>
        <begin position="26"/>
        <end position="85"/>
    </location>
</feature>
<evidence type="ECO:0000256" key="5">
    <source>
        <dbReference type="ARBA" id="ARBA00022840"/>
    </source>
</evidence>
<dbReference type="HAMAP" id="MF_02019">
    <property type="entry name" value="MurF"/>
    <property type="match status" value="1"/>
</dbReference>
<evidence type="ECO:0000256" key="2">
    <source>
        <dbReference type="ARBA" id="ARBA00022598"/>
    </source>
</evidence>
<dbReference type="Gene3D" id="3.90.190.20">
    <property type="entry name" value="Mur ligase, C-terminal domain"/>
    <property type="match status" value="1"/>
</dbReference>
<dbReference type="InterPro" id="IPR051046">
    <property type="entry name" value="MurCDEF_CellWall_CoF430Synth"/>
</dbReference>
<dbReference type="Pfam" id="PF02875">
    <property type="entry name" value="Mur_ligase_C"/>
    <property type="match status" value="1"/>
</dbReference>
<evidence type="ECO:0000256" key="7">
    <source>
        <dbReference type="ARBA" id="ARBA00022984"/>
    </source>
</evidence>
<dbReference type="InterPro" id="IPR036615">
    <property type="entry name" value="Mur_ligase_C_dom_sf"/>
</dbReference>
<dbReference type="Gene3D" id="3.40.1390.10">
    <property type="entry name" value="MurE/MurF, N-terminal domain"/>
    <property type="match status" value="1"/>
</dbReference>
<proteinExistence type="inferred from homology"/>
<evidence type="ECO:0000256" key="8">
    <source>
        <dbReference type="ARBA" id="ARBA00023306"/>
    </source>
</evidence>
<dbReference type="RefSeq" id="WP_345317706.1">
    <property type="nucleotide sequence ID" value="NZ_BAABLF010000029.1"/>
</dbReference>
<organism evidence="15 16">
    <name type="scientific">Ferrimonas gelatinilytica</name>
    <dbReference type="NCBI Taxonomy" id="1255257"/>
    <lineage>
        <taxon>Bacteria</taxon>
        <taxon>Pseudomonadati</taxon>
        <taxon>Pseudomonadota</taxon>
        <taxon>Gammaproteobacteria</taxon>
        <taxon>Alteromonadales</taxon>
        <taxon>Ferrimonadaceae</taxon>
        <taxon>Ferrimonas</taxon>
    </lineage>
</organism>
<feature type="binding site" evidence="10">
    <location>
        <begin position="109"/>
        <end position="115"/>
    </location>
    <ligand>
        <name>ATP</name>
        <dbReference type="ChEBI" id="CHEBI:30616"/>
    </ligand>
</feature>
<evidence type="ECO:0000256" key="3">
    <source>
        <dbReference type="ARBA" id="ARBA00022618"/>
    </source>
</evidence>
<dbReference type="Proteomes" id="UP001501600">
    <property type="component" value="Unassembled WGS sequence"/>
</dbReference>
<comment type="function">
    <text evidence="10 11">Involved in cell wall formation. Catalyzes the final step in the synthesis of UDP-N-acetylmuramoyl-pentapeptide, the precursor of murein.</text>
</comment>
<feature type="domain" description="Mur ligase central" evidence="14">
    <location>
        <begin position="108"/>
        <end position="296"/>
    </location>
</feature>
<evidence type="ECO:0000313" key="15">
    <source>
        <dbReference type="EMBL" id="GAA5194338.1"/>
    </source>
</evidence>
<name>A0ABP9SCY4_9GAMM</name>
<dbReference type="InterPro" id="IPR004101">
    <property type="entry name" value="Mur_ligase_C"/>
</dbReference>
<protein>
    <recommendedName>
        <fullName evidence="10 11">UDP-N-acetylmuramoyl-tripeptide--D-alanyl-D-alanine ligase</fullName>
        <ecNumber evidence="10 11">6.3.2.10</ecNumber>
    </recommendedName>
    <alternativeName>
        <fullName evidence="10">D-alanyl-D-alanine-adding enzyme</fullName>
    </alternativeName>
</protein>
<keyword evidence="1 10" id="KW-0963">Cytoplasm</keyword>
<comment type="similarity">
    <text evidence="10">Belongs to the MurCDEF family. MurF subfamily.</text>
</comment>
<dbReference type="SUPFAM" id="SSF53244">
    <property type="entry name" value="MurD-like peptide ligases, peptide-binding domain"/>
    <property type="match status" value="1"/>
</dbReference>
<dbReference type="EC" id="6.3.2.10" evidence="10 11"/>
<comment type="subcellular location">
    <subcellularLocation>
        <location evidence="10 11">Cytoplasm</location>
    </subcellularLocation>
</comment>
<comment type="catalytic activity">
    <reaction evidence="10 11">
        <text>D-alanyl-D-alanine + UDP-N-acetyl-alpha-D-muramoyl-L-alanyl-gamma-D-glutamyl-meso-2,6-diaminopimelate + ATP = UDP-N-acetyl-alpha-D-muramoyl-L-alanyl-gamma-D-glutamyl-meso-2,6-diaminopimeloyl-D-alanyl-D-alanine + ADP + phosphate + H(+)</text>
        <dbReference type="Rhea" id="RHEA:28374"/>
        <dbReference type="ChEBI" id="CHEBI:15378"/>
        <dbReference type="ChEBI" id="CHEBI:30616"/>
        <dbReference type="ChEBI" id="CHEBI:43474"/>
        <dbReference type="ChEBI" id="CHEBI:57822"/>
        <dbReference type="ChEBI" id="CHEBI:61386"/>
        <dbReference type="ChEBI" id="CHEBI:83905"/>
        <dbReference type="ChEBI" id="CHEBI:456216"/>
        <dbReference type="EC" id="6.3.2.10"/>
    </reaction>
</comment>
<keyword evidence="8 10" id="KW-0131">Cell cycle</keyword>
<accession>A0ABP9SCY4</accession>
<keyword evidence="9 10" id="KW-0961">Cell wall biogenesis/degradation</keyword>
<feature type="domain" description="Mur ligase C-terminal" evidence="13">
    <location>
        <begin position="318"/>
        <end position="439"/>
    </location>
</feature>
<evidence type="ECO:0000256" key="6">
    <source>
        <dbReference type="ARBA" id="ARBA00022960"/>
    </source>
</evidence>
<dbReference type="GO" id="GO:0016874">
    <property type="term" value="F:ligase activity"/>
    <property type="evidence" value="ECO:0007669"/>
    <property type="project" value="UniProtKB-KW"/>
</dbReference>
<evidence type="ECO:0000256" key="10">
    <source>
        <dbReference type="HAMAP-Rule" id="MF_02019"/>
    </source>
</evidence>
<keyword evidence="5 10" id="KW-0067">ATP-binding</keyword>
<dbReference type="NCBIfam" id="TIGR01143">
    <property type="entry name" value="murF"/>
    <property type="match status" value="1"/>
</dbReference>
<dbReference type="PANTHER" id="PTHR43024:SF1">
    <property type="entry name" value="UDP-N-ACETYLMURAMOYL-TRIPEPTIDE--D-ALANYL-D-ALANINE LIGASE"/>
    <property type="match status" value="1"/>
</dbReference>
<keyword evidence="3 10" id="KW-0132">Cell division</keyword>
<dbReference type="Gene3D" id="3.40.1190.10">
    <property type="entry name" value="Mur-like, catalytic domain"/>
    <property type="match status" value="1"/>
</dbReference>
<reference evidence="16" key="1">
    <citation type="journal article" date="2019" name="Int. J. Syst. Evol. Microbiol.">
        <title>The Global Catalogue of Microorganisms (GCM) 10K type strain sequencing project: providing services to taxonomists for standard genome sequencing and annotation.</title>
        <authorList>
            <consortium name="The Broad Institute Genomics Platform"/>
            <consortium name="The Broad Institute Genome Sequencing Center for Infectious Disease"/>
            <person name="Wu L."/>
            <person name="Ma J."/>
        </authorList>
    </citation>
    <scope>NUCLEOTIDE SEQUENCE [LARGE SCALE GENOMIC DNA]</scope>
    <source>
        <strain evidence="16">JCM 18720</strain>
    </source>
</reference>
<evidence type="ECO:0000259" key="14">
    <source>
        <dbReference type="Pfam" id="PF08245"/>
    </source>
</evidence>
<evidence type="ECO:0000256" key="1">
    <source>
        <dbReference type="ARBA" id="ARBA00022490"/>
    </source>
</evidence>
<evidence type="ECO:0000313" key="16">
    <source>
        <dbReference type="Proteomes" id="UP001501600"/>
    </source>
</evidence>
<keyword evidence="2 10" id="KW-0436">Ligase</keyword>
<dbReference type="SUPFAM" id="SSF63418">
    <property type="entry name" value="MurE/MurF N-terminal domain"/>
    <property type="match status" value="1"/>
</dbReference>
<keyword evidence="4 10" id="KW-0547">Nucleotide-binding</keyword>
<comment type="pathway">
    <text evidence="10 11">Cell wall biogenesis; peptidoglycan biosynthesis.</text>
</comment>
<dbReference type="InterPro" id="IPR000713">
    <property type="entry name" value="Mur_ligase_N"/>
</dbReference>
<dbReference type="InterPro" id="IPR035911">
    <property type="entry name" value="MurE/MurF_N"/>
</dbReference>
<dbReference type="Pfam" id="PF08245">
    <property type="entry name" value="Mur_ligase_M"/>
    <property type="match status" value="1"/>
</dbReference>
<dbReference type="SUPFAM" id="SSF53623">
    <property type="entry name" value="MurD-like peptide ligases, catalytic domain"/>
    <property type="match status" value="1"/>
</dbReference>
<dbReference type="Pfam" id="PF01225">
    <property type="entry name" value="Mur_ligase"/>
    <property type="match status" value="1"/>
</dbReference>
<keyword evidence="6 10" id="KW-0133">Cell shape</keyword>
<keyword evidence="16" id="KW-1185">Reference proteome</keyword>
<evidence type="ECO:0000256" key="9">
    <source>
        <dbReference type="ARBA" id="ARBA00023316"/>
    </source>
</evidence>
<sequence length="458" mass="49173">MMRVSLPQLAEVVGAQVVPDKARCQIERVSTDTRTLGEGALFVALVGERFDGHDFIAQAEQAGASALLVSRPVESTLPQLRVQDTLLALGQLGAYWRQQVNPYCVALTGSVGKTSVKEMTASIFALAGETLATRGNLNNTIGVPLTLLELTPAHRYAVIEMGANHQGEIRYTSSLVQPDVAMINNIQPAHLEGFGGIEGVAKAKCEIFEYLADDGKAVVNLDDDHCEKVLATVAERDVIRFSSRQVADIWADNVTRDPLSGSYHFLLHRGEASVPVQLPVPGRHQVDNALAAAALASAADLSLDLIAEGLRATPQVPGRTQFYRLSATLTVVDDSYNANLASTKAALDLLSEQAGQTLLVFGDMGELGEDAESHHRLVGEYAAEKGIDYLLTVGTLSAFATETFAGAEHFSGHGELIARLESLVSQTDAPLTVLIKGSRSARMEQIVSALRERFWEST</sequence>
<evidence type="ECO:0000259" key="13">
    <source>
        <dbReference type="Pfam" id="PF02875"/>
    </source>
</evidence>
<evidence type="ECO:0000256" key="4">
    <source>
        <dbReference type="ARBA" id="ARBA00022741"/>
    </source>
</evidence>
<dbReference type="InterPro" id="IPR036565">
    <property type="entry name" value="Mur-like_cat_sf"/>
</dbReference>
<evidence type="ECO:0000256" key="11">
    <source>
        <dbReference type="RuleBase" id="RU004136"/>
    </source>
</evidence>
<keyword evidence="7 10" id="KW-0573">Peptidoglycan synthesis</keyword>
<comment type="caution">
    <text evidence="15">The sequence shown here is derived from an EMBL/GenBank/DDBJ whole genome shotgun (WGS) entry which is preliminary data.</text>
</comment>
<dbReference type="PANTHER" id="PTHR43024">
    <property type="entry name" value="UDP-N-ACETYLMURAMOYL-TRIPEPTIDE--D-ALANYL-D-ALANINE LIGASE"/>
    <property type="match status" value="1"/>
</dbReference>
<dbReference type="EMBL" id="BAABLF010000029">
    <property type="protein sequence ID" value="GAA5194338.1"/>
    <property type="molecule type" value="Genomic_DNA"/>
</dbReference>
<dbReference type="InterPro" id="IPR005863">
    <property type="entry name" value="UDP-N-AcMur_synth"/>
</dbReference>
<dbReference type="InterPro" id="IPR013221">
    <property type="entry name" value="Mur_ligase_cen"/>
</dbReference>